<reference evidence="4 5" key="1">
    <citation type="submission" date="2020-11" db="EMBL/GenBank/DDBJ databases">
        <title>Amino acid is mineralized and recycled by bacteria in oceanic microbiome.</title>
        <authorList>
            <person name="Zheng L.Y."/>
        </authorList>
    </citation>
    <scope>NUCLEOTIDE SEQUENCE [LARGE SCALE GENOMIC DNA]</scope>
    <source>
        <strain evidence="4 5">A32-1</strain>
    </source>
</reference>
<dbReference type="InterPro" id="IPR007184">
    <property type="entry name" value="Mannoside_phosphorylase"/>
</dbReference>
<evidence type="ECO:0000256" key="2">
    <source>
        <dbReference type="ARBA" id="ARBA00022679"/>
    </source>
</evidence>
<dbReference type="Pfam" id="PF04041">
    <property type="entry name" value="Glyco_hydro_130"/>
    <property type="match status" value="1"/>
</dbReference>
<sequence length="484" mass="52115">METATLRAEPSRVIGQLFLPGEESANTHSRAAQIVQRVLALSGPATEEIAARLIRDFDGRHPDIRALFVANADAVSSRVSDLEEITESRKIVLGASFTAEFALEGAGICNPSAIEHPDQDGMAPGHLRVAIALRAIGEGHLSSIGFAEATIGPGATWSFHDREAPPWRPHLSDGSWSITHFRAAAEHEGILNETSHAVLRELPARFSPPDIDIAVAALPAELSTRADSRRQIDALRTLAASAYRTTFSPQTGLSQRVLTPVAAEENHGMEDARFVRFTDAEGAVEYRATYTAYDGRNIAPRLIITPDLRDFTVHRLAGAAAQNKGMALFPRVVGGRHLALCRTGGENISLAESTDGVIWSQGPTVHSPRQSWEIVQTGNCGPPIETDDGWLVLTHGVGPMRTYVLAALLLDLQDPSIVIGRTATPILEPRSDGRDGYVPNVVYSCGGIIHEGVLWIPIGITDSRIGVCSVDLAELLRSMVAETR</sequence>
<protein>
    <submittedName>
        <fullName evidence="4">Glycosylase</fullName>
    </submittedName>
</protein>
<proteinExistence type="inferred from homology"/>
<evidence type="ECO:0000313" key="5">
    <source>
        <dbReference type="Proteomes" id="UP000594480"/>
    </source>
</evidence>
<evidence type="ECO:0000313" key="4">
    <source>
        <dbReference type="EMBL" id="QPE03899.1"/>
    </source>
</evidence>
<accession>A0A7S8MVA9</accession>
<keyword evidence="2" id="KW-0808">Transferase</keyword>
<dbReference type="Proteomes" id="UP000594480">
    <property type="component" value="Chromosome"/>
</dbReference>
<name>A0A7S8MVA9_9MICO</name>
<dbReference type="AlphaFoldDB" id="A0A7S8MVA9"/>
<dbReference type="SUPFAM" id="SSF75005">
    <property type="entry name" value="Arabinanase/levansucrase/invertase"/>
    <property type="match status" value="1"/>
</dbReference>
<keyword evidence="5" id="KW-1185">Reference proteome</keyword>
<dbReference type="PANTHER" id="PTHR34106">
    <property type="entry name" value="GLYCOSIDASE"/>
    <property type="match status" value="1"/>
</dbReference>
<keyword evidence="1" id="KW-0328">Glycosyltransferase</keyword>
<dbReference type="PANTHER" id="PTHR34106:SF4">
    <property type="entry name" value="BLL5143 PROTEIN"/>
    <property type="match status" value="1"/>
</dbReference>
<gene>
    <name evidence="4" type="ORF">IT882_11635</name>
</gene>
<comment type="similarity">
    <text evidence="3">Belongs to the glycosyl hydrolase 130 family.</text>
</comment>
<dbReference type="Gene3D" id="2.115.10.20">
    <property type="entry name" value="Glycosyl hydrolase domain, family 43"/>
    <property type="match status" value="1"/>
</dbReference>
<dbReference type="GO" id="GO:0016757">
    <property type="term" value="F:glycosyltransferase activity"/>
    <property type="evidence" value="ECO:0007669"/>
    <property type="project" value="UniProtKB-KW"/>
</dbReference>
<dbReference type="InterPro" id="IPR023296">
    <property type="entry name" value="Glyco_hydro_beta-prop_sf"/>
</dbReference>
<evidence type="ECO:0000256" key="3">
    <source>
        <dbReference type="ARBA" id="ARBA00024356"/>
    </source>
</evidence>
<dbReference type="EMBL" id="CP064760">
    <property type="protein sequence ID" value="QPE03899.1"/>
    <property type="molecule type" value="Genomic_DNA"/>
</dbReference>
<organism evidence="4 5">
    <name type="scientific">Microbacterium schleiferi</name>
    <dbReference type="NCBI Taxonomy" id="69362"/>
    <lineage>
        <taxon>Bacteria</taxon>
        <taxon>Bacillati</taxon>
        <taxon>Actinomycetota</taxon>
        <taxon>Actinomycetes</taxon>
        <taxon>Micrococcales</taxon>
        <taxon>Microbacteriaceae</taxon>
        <taxon>Microbacterium</taxon>
    </lineage>
</organism>
<dbReference type="RefSeq" id="WP_195691990.1">
    <property type="nucleotide sequence ID" value="NZ_CP064760.1"/>
</dbReference>
<dbReference type="KEGG" id="msf:IT882_11635"/>
<evidence type="ECO:0000256" key="1">
    <source>
        <dbReference type="ARBA" id="ARBA00022676"/>
    </source>
</evidence>